<accession>A0A212FF75</accession>
<evidence type="ECO:0000313" key="2">
    <source>
        <dbReference type="EMBL" id="OWR52373.1"/>
    </source>
</evidence>
<dbReference type="EMBL" id="AGBW02008849">
    <property type="protein sequence ID" value="OWR52373.1"/>
    <property type="molecule type" value="Genomic_DNA"/>
</dbReference>
<reference evidence="2 3" key="1">
    <citation type="journal article" date="2011" name="Cell">
        <title>The monarch butterfly genome yields insights into long-distance migration.</title>
        <authorList>
            <person name="Zhan S."/>
            <person name="Merlin C."/>
            <person name="Boore J.L."/>
            <person name="Reppert S.M."/>
        </authorList>
    </citation>
    <scope>NUCLEOTIDE SEQUENCE [LARGE SCALE GENOMIC DNA]</scope>
    <source>
        <strain evidence="2">F-2</strain>
    </source>
</reference>
<organism evidence="2 3">
    <name type="scientific">Danaus plexippus plexippus</name>
    <dbReference type="NCBI Taxonomy" id="278856"/>
    <lineage>
        <taxon>Eukaryota</taxon>
        <taxon>Metazoa</taxon>
        <taxon>Ecdysozoa</taxon>
        <taxon>Arthropoda</taxon>
        <taxon>Hexapoda</taxon>
        <taxon>Insecta</taxon>
        <taxon>Pterygota</taxon>
        <taxon>Neoptera</taxon>
        <taxon>Endopterygota</taxon>
        <taxon>Lepidoptera</taxon>
        <taxon>Glossata</taxon>
        <taxon>Ditrysia</taxon>
        <taxon>Papilionoidea</taxon>
        <taxon>Nymphalidae</taxon>
        <taxon>Danainae</taxon>
        <taxon>Danaini</taxon>
        <taxon>Danaina</taxon>
        <taxon>Danaus</taxon>
        <taxon>Danaus</taxon>
    </lineage>
</organism>
<feature type="region of interest" description="Disordered" evidence="1">
    <location>
        <begin position="380"/>
        <end position="415"/>
    </location>
</feature>
<feature type="compositionally biased region" description="Pro residues" evidence="1">
    <location>
        <begin position="168"/>
        <end position="179"/>
    </location>
</feature>
<evidence type="ECO:0000256" key="1">
    <source>
        <dbReference type="SAM" id="MobiDB-lite"/>
    </source>
</evidence>
<dbReference type="STRING" id="278856.A0A212FF75"/>
<feature type="compositionally biased region" description="Polar residues" evidence="1">
    <location>
        <begin position="152"/>
        <end position="166"/>
    </location>
</feature>
<proteinExistence type="predicted"/>
<feature type="region of interest" description="Disordered" evidence="1">
    <location>
        <begin position="112"/>
        <end position="179"/>
    </location>
</feature>
<comment type="caution">
    <text evidence="2">The sequence shown here is derived from an EMBL/GenBank/DDBJ whole genome shotgun (WGS) entry which is preliminary data.</text>
</comment>
<sequence length="415" mass="44657">MHQHPVCDVSDKASNEHFLEALILVLCNKCRILPPPNSPPPPCSLESLLRSRAFSQLLPRVLPSPRCWFLGCMECFQQNVIQTPPPEKKEHSQSQSHLLDLLDVNLSPAAPGAPAPAAVPGAPLDPWGLPSPPLPAPRPPMRLDFPPAVDQMETSPDAWSTVTSPSRDPWPPPPAPPAPADPWAPLAQFLPVTIFYFLYSKLEIVNHTVTPLSVSRDRDRELCVTCALYATETNDVSRWRQSKSPVSVLSSPSSELEQFDALSQRTKTDDPFDLTGLGNGLTPVPVSPPSTGAIKKSPSAFLGENSSLVNLERLLHPAPADPAPNPFAPDPRPPPPAKLSINEIKQQQMGLNPAVNYSSPPPFAMAAPAPLVQPMAAPMSVGGVGALDPWAPAPVRSQSPWSPPATRHTPNPFLS</sequence>
<dbReference type="Proteomes" id="UP000007151">
    <property type="component" value="Unassembled WGS sequence"/>
</dbReference>
<evidence type="ECO:0000313" key="3">
    <source>
        <dbReference type="Proteomes" id="UP000007151"/>
    </source>
</evidence>
<dbReference type="InParanoid" id="A0A212FF75"/>
<feature type="compositionally biased region" description="Low complexity" evidence="1">
    <location>
        <begin position="112"/>
        <end position="128"/>
    </location>
</feature>
<gene>
    <name evidence="2" type="ORF">KGM_209379</name>
</gene>
<dbReference type="KEGG" id="dpl:KGM_209379"/>
<name>A0A212FF75_DANPL</name>
<feature type="compositionally biased region" description="Pro residues" evidence="1">
    <location>
        <begin position="129"/>
        <end position="140"/>
    </location>
</feature>
<keyword evidence="3" id="KW-1185">Reference proteome</keyword>
<dbReference type="AlphaFoldDB" id="A0A212FF75"/>
<protein>
    <submittedName>
        <fullName evidence="2">Epsin-2</fullName>
    </submittedName>
</protein>